<sequence length="116" mass="12560">WTHPTPTPTLLLSHGDILITEDPRFSVQHTNTTNVYVVKIREVSAGDAGSYQCQVPVSEEEEEELRVEAAPPVEVTLLSDNTHSLASPSPTTTTTTTTTITLITLTYTALIGLVAR</sequence>
<dbReference type="Proteomes" id="UP001286313">
    <property type="component" value="Unassembled WGS sequence"/>
</dbReference>
<proteinExistence type="predicted"/>
<organism evidence="1 2">
    <name type="scientific">Petrolisthes cinctipes</name>
    <name type="common">Flat porcelain crab</name>
    <dbReference type="NCBI Taxonomy" id="88211"/>
    <lineage>
        <taxon>Eukaryota</taxon>
        <taxon>Metazoa</taxon>
        <taxon>Ecdysozoa</taxon>
        <taxon>Arthropoda</taxon>
        <taxon>Crustacea</taxon>
        <taxon>Multicrustacea</taxon>
        <taxon>Malacostraca</taxon>
        <taxon>Eumalacostraca</taxon>
        <taxon>Eucarida</taxon>
        <taxon>Decapoda</taxon>
        <taxon>Pleocyemata</taxon>
        <taxon>Anomura</taxon>
        <taxon>Galatheoidea</taxon>
        <taxon>Porcellanidae</taxon>
        <taxon>Petrolisthes</taxon>
    </lineage>
</organism>
<feature type="non-terminal residue" evidence="1">
    <location>
        <position position="1"/>
    </location>
</feature>
<name>A0AAE1EJJ0_PETCI</name>
<dbReference type="InterPro" id="IPR036179">
    <property type="entry name" value="Ig-like_dom_sf"/>
</dbReference>
<evidence type="ECO:0000313" key="2">
    <source>
        <dbReference type="Proteomes" id="UP001286313"/>
    </source>
</evidence>
<dbReference type="InterPro" id="IPR013783">
    <property type="entry name" value="Ig-like_fold"/>
</dbReference>
<dbReference type="Gene3D" id="2.60.40.10">
    <property type="entry name" value="Immunoglobulins"/>
    <property type="match status" value="1"/>
</dbReference>
<reference evidence="1" key="1">
    <citation type="submission" date="2023-10" db="EMBL/GenBank/DDBJ databases">
        <title>Genome assemblies of two species of porcelain crab, Petrolisthes cinctipes and Petrolisthes manimaculis (Anomura: Porcellanidae).</title>
        <authorList>
            <person name="Angst P."/>
        </authorList>
    </citation>
    <scope>NUCLEOTIDE SEQUENCE</scope>
    <source>
        <strain evidence="1">PB745_01</strain>
        <tissue evidence="1">Gill</tissue>
    </source>
</reference>
<evidence type="ECO:0008006" key="3">
    <source>
        <dbReference type="Google" id="ProtNLM"/>
    </source>
</evidence>
<evidence type="ECO:0000313" key="1">
    <source>
        <dbReference type="EMBL" id="KAK3854697.1"/>
    </source>
</evidence>
<dbReference type="AlphaFoldDB" id="A0AAE1EJJ0"/>
<gene>
    <name evidence="1" type="ORF">Pcinc_038839</name>
</gene>
<dbReference type="SUPFAM" id="SSF48726">
    <property type="entry name" value="Immunoglobulin"/>
    <property type="match status" value="1"/>
</dbReference>
<accession>A0AAE1EJJ0</accession>
<comment type="caution">
    <text evidence="1">The sequence shown here is derived from an EMBL/GenBank/DDBJ whole genome shotgun (WGS) entry which is preliminary data.</text>
</comment>
<keyword evidence="2" id="KW-1185">Reference proteome</keyword>
<protein>
    <recommendedName>
        <fullName evidence="3">Ig-like domain-containing protein</fullName>
    </recommendedName>
</protein>
<dbReference type="EMBL" id="JAWQEG010006483">
    <property type="protein sequence ID" value="KAK3854697.1"/>
    <property type="molecule type" value="Genomic_DNA"/>
</dbReference>